<proteinExistence type="predicted"/>
<name>A0A4P9VJB8_9GAMM</name>
<keyword evidence="1" id="KW-0732">Signal</keyword>
<dbReference type="RefSeq" id="WP_094786061.1">
    <property type="nucleotide sequence ID" value="NZ_NDXW01000001.1"/>
</dbReference>
<evidence type="ECO:0000313" key="2">
    <source>
        <dbReference type="EMBL" id="RDH42579.1"/>
    </source>
</evidence>
<evidence type="ECO:0000313" key="3">
    <source>
        <dbReference type="Proteomes" id="UP000257039"/>
    </source>
</evidence>
<dbReference type="AlphaFoldDB" id="A0A4P9VJB8"/>
<dbReference type="Pfam" id="PF11060">
    <property type="entry name" value="DUF2861"/>
    <property type="match status" value="1"/>
</dbReference>
<accession>A0A4P9VJB8</accession>
<feature type="chain" id="PRO_5020594223" evidence="1">
    <location>
        <begin position="22"/>
        <end position="273"/>
    </location>
</feature>
<dbReference type="EMBL" id="NDXW01000001">
    <property type="protein sequence ID" value="RDH42579.1"/>
    <property type="molecule type" value="Genomic_DNA"/>
</dbReference>
<comment type="caution">
    <text evidence="2">The sequence shown here is derived from an EMBL/GenBank/DDBJ whole genome shotgun (WGS) entry which is preliminary data.</text>
</comment>
<gene>
    <name evidence="2" type="ORF">B9G39_03465</name>
</gene>
<evidence type="ECO:0000256" key="1">
    <source>
        <dbReference type="SAM" id="SignalP"/>
    </source>
</evidence>
<feature type="signal peptide" evidence="1">
    <location>
        <begin position="1"/>
        <end position="21"/>
    </location>
</feature>
<dbReference type="InterPro" id="IPR021290">
    <property type="entry name" value="DUF2861"/>
</dbReference>
<protein>
    <submittedName>
        <fullName evidence="2">DUF2861 family protein</fullName>
    </submittedName>
</protein>
<dbReference type="Proteomes" id="UP000257039">
    <property type="component" value="Unassembled WGS sequence"/>
</dbReference>
<reference evidence="2 3" key="1">
    <citation type="submission" date="2017-04" db="EMBL/GenBank/DDBJ databases">
        <title>Draft genome sequence of Zooshikella ganghwensis VG4 isolated from Red Sea sediments.</title>
        <authorList>
            <person name="Rehman Z."/>
            <person name="Alam I."/>
            <person name="Kamau A."/>
            <person name="Bajic V."/>
            <person name="Leiknes T."/>
        </authorList>
    </citation>
    <scope>NUCLEOTIDE SEQUENCE [LARGE SCALE GENOMIC DNA]</scope>
    <source>
        <strain evidence="2 3">VG4</strain>
    </source>
</reference>
<organism evidence="2 3">
    <name type="scientific">Zooshikella ganghwensis</name>
    <dbReference type="NCBI Taxonomy" id="202772"/>
    <lineage>
        <taxon>Bacteria</taxon>
        <taxon>Pseudomonadati</taxon>
        <taxon>Pseudomonadota</taxon>
        <taxon>Gammaproteobacteria</taxon>
        <taxon>Oceanospirillales</taxon>
        <taxon>Zooshikellaceae</taxon>
        <taxon>Zooshikella</taxon>
    </lineage>
</organism>
<keyword evidence="3" id="KW-1185">Reference proteome</keyword>
<sequence length="273" mass="32312">MCLRFKLSGLVCLFFTQAVFANWFSQQTPFTKAHESILQGNMLLFWQSMHDIWNDKTVKAYTNWFDLLPVMYQQQCGRDLPPKLPTWLESLDIRVIQRDEPLRRYYRWEIEGYTKQYIQQIEIKGTGIDLKLINQVTQQKRSFYGESEEQVKSIIGGVYQITVITAQKQWKGTILLAPLHNIQWIAWRGNDWRMVEGGGTKALSVCPQQEIKAMVMKPTSYELVWHHRAKVQENYSLPNLQSGPYWYSVSLINHRFQGDIHLEFQHRILKRLK</sequence>